<proteinExistence type="predicted"/>
<dbReference type="Proteomes" id="UP000324800">
    <property type="component" value="Unassembled WGS sequence"/>
</dbReference>
<accession>A0A5J4UJU2</accession>
<protein>
    <submittedName>
        <fullName evidence="1">Uncharacterized protein</fullName>
    </submittedName>
</protein>
<comment type="caution">
    <text evidence="1">The sequence shown here is derived from an EMBL/GenBank/DDBJ whole genome shotgun (WGS) entry which is preliminary data.</text>
</comment>
<gene>
    <name evidence="1" type="ORF">EZS28_033787</name>
</gene>
<organism evidence="1 2">
    <name type="scientific">Streblomastix strix</name>
    <dbReference type="NCBI Taxonomy" id="222440"/>
    <lineage>
        <taxon>Eukaryota</taxon>
        <taxon>Metamonada</taxon>
        <taxon>Preaxostyla</taxon>
        <taxon>Oxymonadida</taxon>
        <taxon>Streblomastigidae</taxon>
        <taxon>Streblomastix</taxon>
    </lineage>
</organism>
<evidence type="ECO:0000313" key="2">
    <source>
        <dbReference type="Proteomes" id="UP000324800"/>
    </source>
</evidence>
<evidence type="ECO:0000313" key="1">
    <source>
        <dbReference type="EMBL" id="KAA6370687.1"/>
    </source>
</evidence>
<name>A0A5J4UJU2_9EUKA</name>
<dbReference type="AlphaFoldDB" id="A0A5J4UJU2"/>
<reference evidence="1 2" key="1">
    <citation type="submission" date="2019-03" db="EMBL/GenBank/DDBJ databases">
        <title>Single cell metagenomics reveals metabolic interactions within the superorganism composed of flagellate Streblomastix strix and complex community of Bacteroidetes bacteria on its surface.</title>
        <authorList>
            <person name="Treitli S.C."/>
            <person name="Kolisko M."/>
            <person name="Husnik F."/>
            <person name="Keeling P."/>
            <person name="Hampl V."/>
        </authorList>
    </citation>
    <scope>NUCLEOTIDE SEQUENCE [LARGE SCALE GENOMIC DNA]</scope>
    <source>
        <strain evidence="1">ST1C</strain>
    </source>
</reference>
<dbReference type="EMBL" id="SNRW01015157">
    <property type="protein sequence ID" value="KAA6370687.1"/>
    <property type="molecule type" value="Genomic_DNA"/>
</dbReference>
<sequence length="191" mass="21829">MITFIYRSQNHLLIGNQTSAPQTIPIRFGVSIPLDDLLIFSALSDYPNGLLGDLKIKFKINPHAFVFYQMSPIISIAKYQQMNKDDLLGSNHQKLLDIDLKFRNWSLTFQYTKQFTQFGCIADLITGLHAEPLTESRLKNLVCDIKPVTMNIKNQVITEVIANMTGYKTTDICLNRVRQFYGQRPFVVPAL</sequence>